<evidence type="ECO:0000259" key="1">
    <source>
        <dbReference type="PROSITE" id="PS50075"/>
    </source>
</evidence>
<dbReference type="Gene3D" id="1.10.1200.10">
    <property type="entry name" value="ACP-like"/>
    <property type="match status" value="1"/>
</dbReference>
<dbReference type="Gene3D" id="3.40.50.12780">
    <property type="entry name" value="N-terminal domain of ligase-like"/>
    <property type="match status" value="1"/>
</dbReference>
<dbReference type="InterPro" id="IPR050237">
    <property type="entry name" value="ATP-dep_AMP-bd_enzyme"/>
</dbReference>
<dbReference type="RefSeq" id="WP_073590811.1">
    <property type="nucleotide sequence ID" value="NZ_FRFD01000014.1"/>
</dbReference>
<dbReference type="SUPFAM" id="SSF47336">
    <property type="entry name" value="ACP-like"/>
    <property type="match status" value="1"/>
</dbReference>
<dbReference type="EMBL" id="FRFD01000014">
    <property type="protein sequence ID" value="SHO53584.1"/>
    <property type="molecule type" value="Genomic_DNA"/>
</dbReference>
<feature type="domain" description="Carrier" evidence="1">
    <location>
        <begin position="1"/>
        <end position="79"/>
    </location>
</feature>
<dbReference type="GO" id="GO:0016878">
    <property type="term" value="F:acid-thiol ligase activity"/>
    <property type="evidence" value="ECO:0007669"/>
    <property type="project" value="UniProtKB-ARBA"/>
</dbReference>
<dbReference type="InterPro" id="IPR025110">
    <property type="entry name" value="AMP-bd_C"/>
</dbReference>
<dbReference type="InterPro" id="IPR009081">
    <property type="entry name" value="PP-bd_ACP"/>
</dbReference>
<dbReference type="Proteomes" id="UP000184612">
    <property type="component" value="Unassembled WGS sequence"/>
</dbReference>
<dbReference type="InterPro" id="IPR042099">
    <property type="entry name" value="ANL_N_sf"/>
</dbReference>
<proteinExistence type="predicted"/>
<dbReference type="PANTHER" id="PTHR43767">
    <property type="entry name" value="LONG-CHAIN-FATTY-ACID--COA LIGASE"/>
    <property type="match status" value="1"/>
</dbReference>
<reference evidence="2 3" key="1">
    <citation type="submission" date="2016-12" db="EMBL/GenBank/DDBJ databases">
        <authorList>
            <person name="Song W.-J."/>
            <person name="Kurnit D.M."/>
        </authorList>
    </citation>
    <scope>NUCLEOTIDE SEQUENCE [LARGE SCALE GENOMIC DNA]</scope>
    <source>
        <strain evidence="2 3">DSM 12503</strain>
    </source>
</reference>
<name>A0A1M7YLU4_9FIRM</name>
<dbReference type="InterPro" id="IPR045851">
    <property type="entry name" value="AMP-bd_C_sf"/>
</dbReference>
<gene>
    <name evidence="2" type="ORF">SAMN02745217_04173</name>
</gene>
<evidence type="ECO:0000313" key="2">
    <source>
        <dbReference type="EMBL" id="SHO53584.1"/>
    </source>
</evidence>
<dbReference type="Pfam" id="PF13193">
    <property type="entry name" value="AMP-binding_C"/>
    <property type="match status" value="1"/>
</dbReference>
<dbReference type="InterPro" id="IPR020845">
    <property type="entry name" value="AMP-binding_CS"/>
</dbReference>
<dbReference type="InterPro" id="IPR000873">
    <property type="entry name" value="AMP-dep_synth/lig_dom"/>
</dbReference>
<dbReference type="AlphaFoldDB" id="A0A1M7YLU4"/>
<dbReference type="OrthoDB" id="9803968at2"/>
<dbReference type="PROSITE" id="PS00455">
    <property type="entry name" value="AMP_BINDING"/>
    <property type="match status" value="1"/>
</dbReference>
<dbReference type="STRING" id="1121345.SAMN02745217_04173"/>
<keyword evidence="3" id="KW-1185">Reference proteome</keyword>
<accession>A0A1M7YLU4</accession>
<organism evidence="2 3">
    <name type="scientific">Anaerocolumna xylanovorans DSM 12503</name>
    <dbReference type="NCBI Taxonomy" id="1121345"/>
    <lineage>
        <taxon>Bacteria</taxon>
        <taxon>Bacillati</taxon>
        <taxon>Bacillota</taxon>
        <taxon>Clostridia</taxon>
        <taxon>Lachnospirales</taxon>
        <taxon>Lachnospiraceae</taxon>
        <taxon>Anaerocolumna</taxon>
    </lineage>
</organism>
<sequence>MRLALAETVAEKIKGKFNIEERIDLQESFVENGMLQSLQIMELLFELEEIYGVEFDFNSIDLSDIESPRKIVSFINNMLGADKVTLRDMIKCICKEHLDQIAITFDAEKISYQKLLTNIENMVVNLMEHGVKKGSKIAIILDNCMEYIYSYLSTFYIGALPVSINIRWKKDELFRVFDDAEIDFIICSQQAGNILFGKYVAEYSESHGDIKKIFYLKENQFGDRGELFQSLLQPRNIEEVTLEEIYPNDFAMISYTSGTTGMPKGVVLKNNDIYKISKYSAEYWARNDSPLSIAPLYSAQGFLSLLINFAAENEFKMISSFNPNDILKEVSKCENTMIHTQPTMWTLLLNCRIIDFTKFDGLKTLVVSGSLCSSELAKRIEEKLNCKLMNAYGLIEATSVVTMTRLDDSEDIRFNTVGRAIPGVELKIVDENHEELSKGKIGELAVRGYNMAGYYNNQEKTRQVIDDEGWLYTGDLAKFYDEENISIVGRCKDMIIRGGFNVYPSDIEDYILKMPNIQTAAVVGRKHEVLGEEIIAFVVVKAGKDLTERDVLKYLFNKISNYKIPDKVYMISEMPIILAGKIDKKVLMEWAENGIPAEKQVLFSE</sequence>
<dbReference type="PROSITE" id="PS50075">
    <property type="entry name" value="CARRIER"/>
    <property type="match status" value="1"/>
</dbReference>
<evidence type="ECO:0000313" key="3">
    <source>
        <dbReference type="Proteomes" id="UP000184612"/>
    </source>
</evidence>
<dbReference type="InterPro" id="IPR036736">
    <property type="entry name" value="ACP-like_sf"/>
</dbReference>
<dbReference type="Pfam" id="PF00501">
    <property type="entry name" value="AMP-binding"/>
    <property type="match status" value="1"/>
</dbReference>
<dbReference type="Gene3D" id="3.30.300.30">
    <property type="match status" value="1"/>
</dbReference>
<dbReference type="SUPFAM" id="SSF56801">
    <property type="entry name" value="Acetyl-CoA synthetase-like"/>
    <property type="match status" value="1"/>
</dbReference>
<dbReference type="PANTHER" id="PTHR43767:SF1">
    <property type="entry name" value="NONRIBOSOMAL PEPTIDE SYNTHASE PES1 (EUROFUNG)-RELATED"/>
    <property type="match status" value="1"/>
</dbReference>
<protein>
    <submittedName>
        <fullName evidence="2">Fatty-acyl-CoA synthase</fullName>
    </submittedName>
</protein>